<dbReference type="HOGENOM" id="CLU_003612_1_0_1"/>
<dbReference type="PANTHER" id="PTHR15239">
    <property type="entry name" value="NUCLEAR EXPORT MEDIATOR FACTOR NEMF"/>
    <property type="match status" value="1"/>
</dbReference>
<evidence type="ECO:0000313" key="12">
    <source>
        <dbReference type="Proteomes" id="UP000015104"/>
    </source>
</evidence>
<evidence type="ECO:0008006" key="13">
    <source>
        <dbReference type="Google" id="ProtNLM"/>
    </source>
</evidence>
<dbReference type="InterPro" id="IPR051608">
    <property type="entry name" value="RQC_Subunit_NEMF"/>
</dbReference>
<feature type="coiled-coil region" evidence="7">
    <location>
        <begin position="462"/>
        <end position="489"/>
    </location>
</feature>
<feature type="compositionally biased region" description="Low complexity" evidence="8">
    <location>
        <begin position="844"/>
        <end position="860"/>
    </location>
</feature>
<keyword evidence="6" id="KW-0539">Nucleus</keyword>
<feature type="compositionally biased region" description="Polar residues" evidence="8">
    <location>
        <begin position="872"/>
        <end position="886"/>
    </location>
</feature>
<feature type="compositionally biased region" description="Basic residues" evidence="8">
    <location>
        <begin position="801"/>
        <end position="811"/>
    </location>
</feature>
<feature type="region of interest" description="Disordered" evidence="8">
    <location>
        <begin position="645"/>
        <end position="821"/>
    </location>
</feature>
<feature type="compositionally biased region" description="Low complexity" evidence="8">
    <location>
        <begin position="777"/>
        <end position="798"/>
    </location>
</feature>
<evidence type="ECO:0000256" key="7">
    <source>
        <dbReference type="SAM" id="Coils"/>
    </source>
</evidence>
<dbReference type="Proteomes" id="UP000015104">
    <property type="component" value="Unassembled WGS sequence"/>
</dbReference>
<comment type="similarity">
    <text evidence="3">Belongs to the NEMF family.</text>
</comment>
<dbReference type="EnsemblMetazoa" id="tetur27g00100.1">
    <property type="protein sequence ID" value="tetur27g00100.1"/>
    <property type="gene ID" value="tetur27g00100"/>
</dbReference>
<keyword evidence="5 7" id="KW-0175">Coiled coil</keyword>
<dbReference type="OMA" id="MFLEFFA"/>
<evidence type="ECO:0000313" key="11">
    <source>
        <dbReference type="EnsemblMetazoa" id="tetur27g00100.1"/>
    </source>
</evidence>
<feature type="coiled-coil region" evidence="7">
    <location>
        <begin position="316"/>
        <end position="373"/>
    </location>
</feature>
<dbReference type="GO" id="GO:1990112">
    <property type="term" value="C:RQC complex"/>
    <property type="evidence" value="ECO:0007669"/>
    <property type="project" value="TreeGrafter"/>
</dbReference>
<organism evidence="11 12">
    <name type="scientific">Tetranychus urticae</name>
    <name type="common">Two-spotted spider mite</name>
    <dbReference type="NCBI Taxonomy" id="32264"/>
    <lineage>
        <taxon>Eukaryota</taxon>
        <taxon>Metazoa</taxon>
        <taxon>Ecdysozoa</taxon>
        <taxon>Arthropoda</taxon>
        <taxon>Chelicerata</taxon>
        <taxon>Arachnida</taxon>
        <taxon>Acari</taxon>
        <taxon>Acariformes</taxon>
        <taxon>Trombidiformes</taxon>
        <taxon>Prostigmata</taxon>
        <taxon>Eleutherengona</taxon>
        <taxon>Raphignathae</taxon>
        <taxon>Tetranychoidea</taxon>
        <taxon>Tetranychidae</taxon>
        <taxon>Tetranychus</taxon>
    </lineage>
</organism>
<dbReference type="GO" id="GO:0072344">
    <property type="term" value="P:rescue of stalled ribosome"/>
    <property type="evidence" value="ECO:0007669"/>
    <property type="project" value="TreeGrafter"/>
</dbReference>
<protein>
    <recommendedName>
        <fullName evidence="13">NFACT RNA-binding domain-containing protein</fullName>
    </recommendedName>
</protein>
<feature type="region of interest" description="Disordered" evidence="8">
    <location>
        <begin position="840"/>
        <end position="968"/>
    </location>
</feature>
<dbReference type="OrthoDB" id="207084at2759"/>
<evidence type="ECO:0000256" key="6">
    <source>
        <dbReference type="ARBA" id="ARBA00023242"/>
    </source>
</evidence>
<dbReference type="STRING" id="32264.T1KYB7"/>
<dbReference type="Gene3D" id="2.30.310.10">
    <property type="entry name" value="ibrinogen binding protein from staphylococcus aureus domain"/>
    <property type="match status" value="1"/>
</dbReference>
<keyword evidence="12" id="KW-1185">Reference proteome</keyword>
<dbReference type="FunFam" id="2.30.310.10:FF:000001">
    <property type="entry name" value="Nuclear export mediator factor Nemf"/>
    <property type="match status" value="1"/>
</dbReference>
<feature type="domain" description="NFACT RNA-binding" evidence="9">
    <location>
        <begin position="507"/>
        <end position="618"/>
    </location>
</feature>
<dbReference type="InterPro" id="IPR008532">
    <property type="entry name" value="NFACT_RNA-bd"/>
</dbReference>
<evidence type="ECO:0000256" key="2">
    <source>
        <dbReference type="ARBA" id="ARBA00004496"/>
    </source>
</evidence>
<dbReference type="EMBL" id="CAEY01000711">
    <property type="status" value="NOT_ANNOTATED_CDS"/>
    <property type="molecule type" value="Genomic_DNA"/>
</dbReference>
<feature type="compositionally biased region" description="Acidic residues" evidence="8">
    <location>
        <begin position="948"/>
        <end position="966"/>
    </location>
</feature>
<dbReference type="Pfam" id="PF05833">
    <property type="entry name" value="NFACT_N"/>
    <property type="match status" value="1"/>
</dbReference>
<evidence type="ECO:0000256" key="1">
    <source>
        <dbReference type="ARBA" id="ARBA00004123"/>
    </source>
</evidence>
<proteinExistence type="inferred from homology"/>
<reference evidence="11" key="2">
    <citation type="submission" date="2015-06" db="UniProtKB">
        <authorList>
            <consortium name="EnsemblMetazoa"/>
        </authorList>
    </citation>
    <scope>IDENTIFICATION</scope>
</reference>
<feature type="compositionally biased region" description="Basic and acidic residues" evidence="8">
    <location>
        <begin position="645"/>
        <end position="654"/>
    </location>
</feature>
<sequence>MKNRFTTLDIVSIVPELNRTLKGYRVHQIHDIDAKTYLIRLKDNPNEDTPEINKLVLLIESGIRLHVSEYDWPKNTNCSGFTLKLRKHLRNKRIENIKQVGIDRVVDIQFGINEAAYHIIIELYDRGNIIFTDYQYVILNLLRSRKPGENDDVKVMVREVYPLHTAVYDYKLPNKSEIITLIQAASPGDTLRKIFNPRLIFGTALLEHCFMEVGFPENWKLDSSKTADYDKIEEALALASKILAEIIDNHQGIIIHKEEISQANTNDKNIKESPKTVITYTEFHPMLFNQHKFSTKLKYIEFETFGKAVDIYFSSIEGQKIDQRALQQEKEALKKLENVKKDHEKRLQELASLQEIDKRKASLIEMNKDLVEKALLIMRSAIANQISWEEIKALIKEAQLRDDVVACAIKGLKLEKNQFTMLLSDPFDDEETSKLSDLVDIDLDLSAFANARRYYDQKRHAAKKEQKTLESSSKALKSAEHKTQQALKEVAIKTSITKARKVLWFEKFFWFISSENYLVIGGRDAQQNELIVKKYLKQGDIYVHADLHGASSVVIKNHIPTEPIPPKTVQEAGIMAVCYSSAWENKFSSRSWWVHSHQVSKTAPSGEYLTVGAFMIRGKKNYLPMAQLVMGFGFLFRLDEDSMENHKSERRIRSTSDSIDTDSVNDIEIKIEDSEDEDEPGDNEAGNTFPDTKIKNIAQATDESDVNPGGESKNEKVKKEDEEDKLVEITGSQIPRMKFQAQLKKKRNEVKKASTQNSLQNVQQQSNRQLADKNHHQPQQQQQQQQQKETTNKNQNQPLKRGQRYKLKKIREKYGDQDEEDRMFKLNLLGSAPIIRQMDGMELNRVNQSNESGNNNINDVDGGDDGEGREQLQVSKSNNESPGQKNHQNKQEKDSLSQSKEKSKLDKKKVAIKVSSSKSKNGEDENEGAENGIESMEKEREKKLSNDIENEDEQEDEEDDDDDEEGPTNKIVEHVNLINSLTGQPLPDDVLLYTIPVTAPYTALSNYKFKVKVLPGTSKRGKSAKTALAVFLADKTISQREKDLLKNSKDQDIGRNLPNKVKISAVKLNTLKKKGK</sequence>
<dbReference type="GO" id="GO:0005634">
    <property type="term" value="C:nucleus"/>
    <property type="evidence" value="ECO:0007669"/>
    <property type="project" value="UniProtKB-SubCell"/>
</dbReference>
<feature type="compositionally biased region" description="Low complexity" evidence="8">
    <location>
        <begin position="754"/>
        <end position="769"/>
    </location>
</feature>
<feature type="compositionally biased region" description="Basic and acidic residues" evidence="8">
    <location>
        <begin position="935"/>
        <end position="946"/>
    </location>
</feature>
<dbReference type="GO" id="GO:0000049">
    <property type="term" value="F:tRNA binding"/>
    <property type="evidence" value="ECO:0007669"/>
    <property type="project" value="TreeGrafter"/>
</dbReference>
<feature type="compositionally biased region" description="Basic and acidic residues" evidence="8">
    <location>
        <begin position="889"/>
        <end position="904"/>
    </location>
</feature>
<feature type="compositionally biased region" description="Acidic residues" evidence="8">
    <location>
        <begin position="673"/>
        <end position="682"/>
    </location>
</feature>
<dbReference type="InterPro" id="IPR021846">
    <property type="entry name" value="NFACT-C"/>
</dbReference>
<dbReference type="AlphaFoldDB" id="T1KYB7"/>
<dbReference type="eggNOG" id="KOG2030">
    <property type="taxonomic scope" value="Eukaryota"/>
</dbReference>
<name>T1KYB7_TETUR</name>
<dbReference type="PANTHER" id="PTHR15239:SF6">
    <property type="entry name" value="RIBOSOME QUALITY CONTROL COMPLEX SUBUNIT NEMF"/>
    <property type="match status" value="1"/>
</dbReference>
<evidence type="ECO:0000259" key="9">
    <source>
        <dbReference type="Pfam" id="PF05670"/>
    </source>
</evidence>
<evidence type="ECO:0000256" key="4">
    <source>
        <dbReference type="ARBA" id="ARBA00022490"/>
    </source>
</evidence>
<dbReference type="KEGG" id="tut:107368605"/>
<dbReference type="GO" id="GO:1990116">
    <property type="term" value="P:ribosome-associated ubiquitin-dependent protein catabolic process"/>
    <property type="evidence" value="ECO:0007669"/>
    <property type="project" value="TreeGrafter"/>
</dbReference>
<evidence type="ECO:0000259" key="10">
    <source>
        <dbReference type="Pfam" id="PF11923"/>
    </source>
</evidence>
<dbReference type="GO" id="GO:0005737">
    <property type="term" value="C:cytoplasm"/>
    <property type="evidence" value="ECO:0007669"/>
    <property type="project" value="UniProtKB-SubCell"/>
</dbReference>
<dbReference type="Pfam" id="PF11923">
    <property type="entry name" value="NFACT-C"/>
    <property type="match status" value="1"/>
</dbReference>
<reference evidence="12" key="1">
    <citation type="submission" date="2011-08" db="EMBL/GenBank/DDBJ databases">
        <authorList>
            <person name="Rombauts S."/>
        </authorList>
    </citation>
    <scope>NUCLEOTIDE SEQUENCE</scope>
    <source>
        <strain evidence="12">London</strain>
    </source>
</reference>
<comment type="subcellular location">
    <subcellularLocation>
        <location evidence="2">Cytoplasm</location>
    </subcellularLocation>
    <subcellularLocation>
        <location evidence="1">Nucleus</location>
    </subcellularLocation>
</comment>
<evidence type="ECO:0000256" key="3">
    <source>
        <dbReference type="ARBA" id="ARBA00008318"/>
    </source>
</evidence>
<gene>
    <name evidence="11" type="primary">107368605</name>
</gene>
<dbReference type="GO" id="GO:0043023">
    <property type="term" value="F:ribosomal large subunit binding"/>
    <property type="evidence" value="ECO:0007669"/>
    <property type="project" value="TreeGrafter"/>
</dbReference>
<evidence type="ECO:0000256" key="8">
    <source>
        <dbReference type="SAM" id="MobiDB-lite"/>
    </source>
</evidence>
<dbReference type="Pfam" id="PF05670">
    <property type="entry name" value="NFACT-R_1"/>
    <property type="match status" value="1"/>
</dbReference>
<keyword evidence="4" id="KW-0963">Cytoplasm</keyword>
<feature type="domain" description="NFACT protein C-terminal" evidence="10">
    <location>
        <begin position="973"/>
        <end position="1064"/>
    </location>
</feature>
<evidence type="ECO:0000256" key="5">
    <source>
        <dbReference type="ARBA" id="ARBA00023054"/>
    </source>
</evidence>
<accession>T1KYB7</accession>